<dbReference type="InterPro" id="IPR003598">
    <property type="entry name" value="Ig_sub2"/>
</dbReference>
<keyword evidence="5" id="KW-0812">Transmembrane</keyword>
<comment type="subcellular location">
    <subcellularLocation>
        <location evidence="1">Membrane</location>
        <topology evidence="1">Single-pass membrane protein</topology>
    </subcellularLocation>
</comment>
<dbReference type="Gene3D" id="2.60.40.10">
    <property type="entry name" value="Immunoglobulins"/>
    <property type="match status" value="6"/>
</dbReference>
<keyword evidence="3" id="KW-1015">Disulfide bond</keyword>
<dbReference type="InterPro" id="IPR003961">
    <property type="entry name" value="FN3_dom"/>
</dbReference>
<keyword evidence="2 5" id="KW-0472">Membrane</keyword>
<dbReference type="Proteomes" id="UP001367676">
    <property type="component" value="Unassembled WGS sequence"/>
</dbReference>
<dbReference type="Pfam" id="PF08205">
    <property type="entry name" value="C2-set_2"/>
    <property type="match status" value="1"/>
</dbReference>
<name>A0AAN9TFK1_9HEMI</name>
<protein>
    <recommendedName>
        <fullName evidence="10">Nephrin/kirre</fullName>
    </recommendedName>
</protein>
<dbReference type="PANTHER" id="PTHR23278">
    <property type="entry name" value="SIDESTEP PROTEIN"/>
    <property type="match status" value="1"/>
</dbReference>
<dbReference type="InterPro" id="IPR013783">
    <property type="entry name" value="Ig-like_fold"/>
</dbReference>
<evidence type="ECO:0000256" key="4">
    <source>
        <dbReference type="SAM" id="MobiDB-lite"/>
    </source>
</evidence>
<dbReference type="EMBL" id="JBBCAQ010000022">
    <property type="protein sequence ID" value="KAK7590255.1"/>
    <property type="molecule type" value="Genomic_DNA"/>
</dbReference>
<dbReference type="InterPro" id="IPR013162">
    <property type="entry name" value="CD80_C2-set"/>
</dbReference>
<dbReference type="GO" id="GO:0016020">
    <property type="term" value="C:membrane"/>
    <property type="evidence" value="ECO:0007669"/>
    <property type="project" value="UniProtKB-SubCell"/>
</dbReference>
<dbReference type="InterPro" id="IPR007110">
    <property type="entry name" value="Ig-like_dom"/>
</dbReference>
<gene>
    <name evidence="8" type="ORF">V9T40_001868</name>
</gene>
<dbReference type="InterPro" id="IPR003599">
    <property type="entry name" value="Ig_sub"/>
</dbReference>
<dbReference type="Pfam" id="PF13927">
    <property type="entry name" value="Ig_3"/>
    <property type="match status" value="3"/>
</dbReference>
<dbReference type="PANTHER" id="PTHR23278:SF19">
    <property type="entry name" value="OBSCURIN"/>
    <property type="match status" value="1"/>
</dbReference>
<evidence type="ECO:0000256" key="5">
    <source>
        <dbReference type="SAM" id="Phobius"/>
    </source>
</evidence>
<feature type="transmembrane region" description="Helical" evidence="5">
    <location>
        <begin position="634"/>
        <end position="656"/>
    </location>
</feature>
<comment type="caution">
    <text evidence="8">The sequence shown here is derived from an EMBL/GenBank/DDBJ whole genome shotgun (WGS) entry which is preliminary data.</text>
</comment>
<organism evidence="8 9">
    <name type="scientific">Parthenolecanium corni</name>
    <dbReference type="NCBI Taxonomy" id="536013"/>
    <lineage>
        <taxon>Eukaryota</taxon>
        <taxon>Metazoa</taxon>
        <taxon>Ecdysozoa</taxon>
        <taxon>Arthropoda</taxon>
        <taxon>Hexapoda</taxon>
        <taxon>Insecta</taxon>
        <taxon>Pterygota</taxon>
        <taxon>Neoptera</taxon>
        <taxon>Paraneoptera</taxon>
        <taxon>Hemiptera</taxon>
        <taxon>Sternorrhyncha</taxon>
        <taxon>Coccoidea</taxon>
        <taxon>Coccidae</taxon>
        <taxon>Parthenolecanium</taxon>
    </lineage>
</organism>
<feature type="domain" description="Ig-like" evidence="6">
    <location>
        <begin position="127"/>
        <end position="224"/>
    </location>
</feature>
<dbReference type="PROSITE" id="PS50835">
    <property type="entry name" value="IG_LIKE"/>
    <property type="match status" value="4"/>
</dbReference>
<evidence type="ECO:0000259" key="6">
    <source>
        <dbReference type="PROSITE" id="PS50835"/>
    </source>
</evidence>
<dbReference type="SMART" id="SM00409">
    <property type="entry name" value="IG"/>
    <property type="match status" value="4"/>
</dbReference>
<sequence>MAMQRSMLGFRKTDRIANATIKEKTKTKNTGVVVKNLKWNYAGHIMRQGSQSFDRRGKVSEEGTHWKNNSVIGDRAFFRTSPDPASLILEDVKLSDSSFYRCRVDFQRSPTKNNKVRLQVIEPPEKPLIYDQRGKVTSNGIAGPYEENSDVKFICRVYGGLPVPKVKWWRNEVLLDSTYSINTDEKFVESQLIVTKVSRSDLKASFTCQASNNNISVPLATSVMLDLYLSPLSVSILSSHQPLSADRKYEVVCQAVGSRPPAKITWWKDNERLISYTDKISSDANVTTSTLIFTPEVKDHNKTLVCRAMNPKIKTAIDEDTWILDITFLPVPVLSYGPELLNPNDIEEGDAVFFLCNVYANPKAYKIIWKHNGFIVQDDPKSGVLVSGTTLKLDSVNRHQSGNYTCFASNVEGDNESNALELRVMYKPICKSNQKLIYGFAQNENAHISCEVDAYPIADAFSWSFNNSEEVSDGEKHRKSERKRNVSILHITPVLEVDYGYLLCSAKNAVGEQSEPCIFHLIPAGRPHPPQNCTIVNQTTNSLGVECIPGFDGGQSSLFVLDAVNEESGILVANSSASTPSFYINNLSPGTTLTMNLYAQNGRGRSQALIVEGSTLNAAEKRTGLPTMMNLTPYAVFLVGMTIFCSISGLVIVGAVRAHAVFGTRFFNTSRNSNPMKQDLSMLEQTIKLNVTEDDDKNPDIIPSTKEDEYEAMHLDADIKRCSSTERFYEGRSVSSPSSTATDDEVDVWRLTNSVPRNGDLHKFPRVNQKPTNGDVDYSNLHLRDSSAKQTNNCQPQQRLKHMQSDRSKPRNIDGRLQEKLETAPSCNIIRMSSQKEIVTVRSALIASQQESCV</sequence>
<dbReference type="SUPFAM" id="SSF49265">
    <property type="entry name" value="Fibronectin type III"/>
    <property type="match status" value="1"/>
</dbReference>
<evidence type="ECO:0000259" key="7">
    <source>
        <dbReference type="PROSITE" id="PS50853"/>
    </source>
</evidence>
<dbReference type="CDD" id="cd00063">
    <property type="entry name" value="FN3"/>
    <property type="match status" value="1"/>
</dbReference>
<accession>A0AAN9TFK1</accession>
<feature type="compositionally biased region" description="Polar residues" evidence="4">
    <location>
        <begin position="788"/>
        <end position="798"/>
    </location>
</feature>
<reference evidence="8 9" key="1">
    <citation type="submission" date="2024-03" db="EMBL/GenBank/DDBJ databases">
        <title>Adaptation during the transition from Ophiocordyceps entomopathogen to insect associate is accompanied by gene loss and intensified selection.</title>
        <authorList>
            <person name="Ward C.M."/>
            <person name="Onetto C.A."/>
            <person name="Borneman A.R."/>
        </authorList>
    </citation>
    <scope>NUCLEOTIDE SEQUENCE [LARGE SCALE GENOMIC DNA]</scope>
    <source>
        <strain evidence="8">AWRI1</strain>
        <tissue evidence="8">Single Adult Female</tissue>
    </source>
</reference>
<evidence type="ECO:0000313" key="8">
    <source>
        <dbReference type="EMBL" id="KAK7590255.1"/>
    </source>
</evidence>
<dbReference type="PROSITE" id="PS50853">
    <property type="entry name" value="FN3"/>
    <property type="match status" value="1"/>
</dbReference>
<feature type="region of interest" description="Disordered" evidence="4">
    <location>
        <begin position="788"/>
        <end position="812"/>
    </location>
</feature>
<dbReference type="CDD" id="cd00096">
    <property type="entry name" value="Ig"/>
    <property type="match status" value="2"/>
</dbReference>
<evidence type="ECO:0000256" key="1">
    <source>
        <dbReference type="ARBA" id="ARBA00004167"/>
    </source>
</evidence>
<evidence type="ECO:0000256" key="3">
    <source>
        <dbReference type="ARBA" id="ARBA00023157"/>
    </source>
</evidence>
<keyword evidence="9" id="KW-1185">Reference proteome</keyword>
<evidence type="ECO:0000256" key="2">
    <source>
        <dbReference type="ARBA" id="ARBA00023136"/>
    </source>
</evidence>
<dbReference type="AlphaFoldDB" id="A0AAN9TFK1"/>
<evidence type="ECO:0008006" key="10">
    <source>
        <dbReference type="Google" id="ProtNLM"/>
    </source>
</evidence>
<dbReference type="InterPro" id="IPR036179">
    <property type="entry name" value="Ig-like_dom_sf"/>
</dbReference>
<feature type="domain" description="Ig-like" evidence="6">
    <location>
        <begin position="231"/>
        <end position="318"/>
    </location>
</feature>
<feature type="domain" description="Ig-like" evidence="6">
    <location>
        <begin position="332"/>
        <end position="423"/>
    </location>
</feature>
<keyword evidence="5" id="KW-1133">Transmembrane helix</keyword>
<dbReference type="InterPro" id="IPR036116">
    <property type="entry name" value="FN3_sf"/>
</dbReference>
<evidence type="ECO:0000313" key="9">
    <source>
        <dbReference type="Proteomes" id="UP001367676"/>
    </source>
</evidence>
<feature type="domain" description="Fibronectin type-III" evidence="7">
    <location>
        <begin position="529"/>
        <end position="621"/>
    </location>
</feature>
<feature type="domain" description="Ig-like" evidence="6">
    <location>
        <begin position="442"/>
        <end position="508"/>
    </location>
</feature>
<feature type="compositionally biased region" description="Basic and acidic residues" evidence="4">
    <location>
        <begin position="803"/>
        <end position="812"/>
    </location>
</feature>
<proteinExistence type="predicted"/>
<dbReference type="SUPFAM" id="SSF48726">
    <property type="entry name" value="Immunoglobulin"/>
    <property type="match status" value="5"/>
</dbReference>
<dbReference type="SMART" id="SM00408">
    <property type="entry name" value="IGc2"/>
    <property type="match status" value="3"/>
</dbReference>